<dbReference type="PROSITE" id="PS50050">
    <property type="entry name" value="TNFR_NGFR_2"/>
    <property type="match status" value="1"/>
</dbReference>
<feature type="compositionally biased region" description="Low complexity" evidence="12">
    <location>
        <begin position="115"/>
        <end position="129"/>
    </location>
</feature>
<keyword evidence="2" id="KW-1003">Cell membrane</keyword>
<dbReference type="SMART" id="SM00208">
    <property type="entry name" value="TNFR"/>
    <property type="match status" value="1"/>
</dbReference>
<evidence type="ECO:0000256" key="5">
    <source>
        <dbReference type="ARBA" id="ARBA00022729"/>
    </source>
</evidence>
<keyword evidence="9 11" id="KW-1015">Disulfide bond</keyword>
<reference evidence="16 17" key="1">
    <citation type="submission" date="2019-09" db="EMBL/GenBank/DDBJ databases">
        <title>Bird 10,000 Genomes (B10K) Project - Family phase.</title>
        <authorList>
            <person name="Zhang G."/>
        </authorList>
    </citation>
    <scope>NUCLEOTIDE SEQUENCE [LARGE SCALE GENOMIC DNA]</scope>
    <source>
        <strain evidence="16">B10K-MSB-37135</strain>
        <tissue evidence="16">Heart</tissue>
    </source>
</reference>
<protein>
    <submittedName>
        <fullName evidence="16">TNR16 factor</fullName>
    </submittedName>
</protein>
<dbReference type="GO" id="GO:0007266">
    <property type="term" value="P:Rho protein signal transduction"/>
    <property type="evidence" value="ECO:0007669"/>
    <property type="project" value="TreeGrafter"/>
</dbReference>
<evidence type="ECO:0000256" key="3">
    <source>
        <dbReference type="ARBA" id="ARBA00022692"/>
    </source>
</evidence>
<keyword evidence="4" id="KW-0053">Apoptosis</keyword>
<keyword evidence="5" id="KW-0732">Signal</keyword>
<evidence type="ECO:0000256" key="8">
    <source>
        <dbReference type="ARBA" id="ARBA00023136"/>
    </source>
</evidence>
<dbReference type="Gene3D" id="1.10.533.10">
    <property type="entry name" value="Death Domain, Fas"/>
    <property type="match status" value="1"/>
</dbReference>
<dbReference type="EMBL" id="VWPW01030128">
    <property type="protein sequence ID" value="NWJ10576.1"/>
    <property type="molecule type" value="Genomic_DNA"/>
</dbReference>
<comment type="caution">
    <text evidence="16">The sequence shown here is derived from an EMBL/GenBank/DDBJ whole genome shotgun (WGS) entry which is preliminary data.</text>
</comment>
<comment type="subcellular location">
    <subcellularLocation>
        <location evidence="1">Cell membrane</location>
        <topology evidence="1">Single-pass membrane protein</topology>
    </subcellularLocation>
</comment>
<evidence type="ECO:0000256" key="2">
    <source>
        <dbReference type="ARBA" id="ARBA00022475"/>
    </source>
</evidence>
<keyword evidence="17" id="KW-1185">Reference proteome</keyword>
<dbReference type="Pfam" id="PF18422">
    <property type="entry name" value="TNFR_16_TM"/>
    <property type="match status" value="1"/>
</dbReference>
<dbReference type="GO" id="GO:0015026">
    <property type="term" value="F:coreceptor activity"/>
    <property type="evidence" value="ECO:0007669"/>
    <property type="project" value="TreeGrafter"/>
</dbReference>
<feature type="non-terminal residue" evidence="16">
    <location>
        <position position="1"/>
    </location>
</feature>
<dbReference type="Proteomes" id="UP000534426">
    <property type="component" value="Unassembled WGS sequence"/>
</dbReference>
<keyword evidence="3 13" id="KW-0812">Transmembrane</keyword>
<dbReference type="Pfam" id="PF00531">
    <property type="entry name" value="Death"/>
    <property type="match status" value="1"/>
</dbReference>
<dbReference type="GO" id="GO:0005886">
    <property type="term" value="C:plasma membrane"/>
    <property type="evidence" value="ECO:0007669"/>
    <property type="project" value="UniProtKB-SubCell"/>
</dbReference>
<dbReference type="InterPro" id="IPR000488">
    <property type="entry name" value="Death_dom"/>
</dbReference>
<dbReference type="GO" id="GO:0009986">
    <property type="term" value="C:cell surface"/>
    <property type="evidence" value="ECO:0007669"/>
    <property type="project" value="TreeGrafter"/>
</dbReference>
<keyword evidence="10" id="KW-0325">Glycoprotein</keyword>
<keyword evidence="7 13" id="KW-1133">Transmembrane helix</keyword>
<dbReference type="InterPro" id="IPR052302">
    <property type="entry name" value="Neurotrophin_rcpt-DD"/>
</dbReference>
<sequence>LVPQVPARSPPCPSGTYTAAGACCSLCPPGFGVAEPCGAADTRCEPCGHGECSLRAQNATPGPKMQPPQHRNAISQHQNATPPGPKVQPLAPKCNSCPQCNPLQPQNTPRSLFPSADRSSSSASSASARCPPCVACGGVPLRPRAPRALIPGQLHVLKREGTGPAAPNASAEFAPPAPEDTGKNIIPVYCSILAAVVVGLLAYVAFKCWHGCKQKQQLAKARAGELGMAPDGEKLHSDSGVFLDSHSLQEPHGKGELPRAEGRPLSTLAPARREELEQLLESGGEWRALAARLGYDAAATGTFGRGQAPARTLLATWAAADGATVDALAQALVAIGRPDAAERLTAPADASSLV</sequence>
<name>A0A7K4M0U5_9AVES</name>
<evidence type="ECO:0000313" key="17">
    <source>
        <dbReference type="Proteomes" id="UP000534426"/>
    </source>
</evidence>
<organism evidence="16 17">
    <name type="scientific">Crypturellus undulatus</name>
    <dbReference type="NCBI Taxonomy" id="48396"/>
    <lineage>
        <taxon>Eukaryota</taxon>
        <taxon>Metazoa</taxon>
        <taxon>Chordata</taxon>
        <taxon>Craniata</taxon>
        <taxon>Vertebrata</taxon>
        <taxon>Euteleostomi</taxon>
        <taxon>Archelosauria</taxon>
        <taxon>Archosauria</taxon>
        <taxon>Dinosauria</taxon>
        <taxon>Saurischia</taxon>
        <taxon>Theropoda</taxon>
        <taxon>Coelurosauria</taxon>
        <taxon>Aves</taxon>
        <taxon>Palaeognathae</taxon>
        <taxon>Tinamiformes</taxon>
        <taxon>Tinamidae</taxon>
        <taxon>Crypturellus</taxon>
    </lineage>
</organism>
<evidence type="ECO:0000256" key="12">
    <source>
        <dbReference type="SAM" id="MobiDB-lite"/>
    </source>
</evidence>
<dbReference type="GO" id="GO:0048406">
    <property type="term" value="F:nerve growth factor binding"/>
    <property type="evidence" value="ECO:0007669"/>
    <property type="project" value="TreeGrafter"/>
</dbReference>
<evidence type="ECO:0000259" key="14">
    <source>
        <dbReference type="PROSITE" id="PS50017"/>
    </source>
</evidence>
<evidence type="ECO:0000256" key="7">
    <source>
        <dbReference type="ARBA" id="ARBA00022989"/>
    </source>
</evidence>
<evidence type="ECO:0000256" key="11">
    <source>
        <dbReference type="PROSITE-ProRule" id="PRU00206"/>
    </source>
</evidence>
<feature type="domain" description="TNFR-Cys" evidence="15">
    <location>
        <begin position="11"/>
        <end position="44"/>
    </location>
</feature>
<evidence type="ECO:0000256" key="9">
    <source>
        <dbReference type="ARBA" id="ARBA00023157"/>
    </source>
</evidence>
<feature type="repeat" description="TNFR-Cys" evidence="11">
    <location>
        <begin position="11"/>
        <end position="44"/>
    </location>
</feature>
<dbReference type="GO" id="GO:0006915">
    <property type="term" value="P:apoptotic process"/>
    <property type="evidence" value="ECO:0007669"/>
    <property type="project" value="UniProtKB-KW"/>
</dbReference>
<feature type="domain" description="Death" evidence="14">
    <location>
        <begin position="283"/>
        <end position="348"/>
    </location>
</feature>
<accession>A0A7K4M0U5</accession>
<evidence type="ECO:0000256" key="4">
    <source>
        <dbReference type="ARBA" id="ARBA00022703"/>
    </source>
</evidence>
<dbReference type="SMART" id="SM00005">
    <property type="entry name" value="DEATH"/>
    <property type="match status" value="1"/>
</dbReference>
<feature type="disulfide bond" evidence="11">
    <location>
        <begin position="24"/>
        <end position="37"/>
    </location>
</feature>
<dbReference type="SUPFAM" id="SSF57586">
    <property type="entry name" value="TNF receptor-like"/>
    <property type="match status" value="1"/>
</dbReference>
<dbReference type="InterPro" id="IPR041448">
    <property type="entry name" value="TNFR16_TM"/>
</dbReference>
<comment type="caution">
    <text evidence="11">Lacks conserved residue(s) required for the propagation of feature annotation.</text>
</comment>
<dbReference type="GO" id="GO:0005035">
    <property type="term" value="F:death receptor activity"/>
    <property type="evidence" value="ECO:0007669"/>
    <property type="project" value="TreeGrafter"/>
</dbReference>
<dbReference type="AlphaFoldDB" id="A0A7K4M0U5"/>
<evidence type="ECO:0000256" key="6">
    <source>
        <dbReference type="ARBA" id="ARBA00022737"/>
    </source>
</evidence>
<dbReference type="PANTHER" id="PTHR46605">
    <property type="entry name" value="TUMOR NECROSIS FACTOR RECEPTOR"/>
    <property type="match status" value="1"/>
</dbReference>
<evidence type="ECO:0000256" key="1">
    <source>
        <dbReference type="ARBA" id="ARBA00004162"/>
    </source>
</evidence>
<keyword evidence="6" id="KW-0677">Repeat</keyword>
<proteinExistence type="predicted"/>
<dbReference type="InterPro" id="IPR011029">
    <property type="entry name" value="DEATH-like_dom_sf"/>
</dbReference>
<evidence type="ECO:0000256" key="13">
    <source>
        <dbReference type="SAM" id="Phobius"/>
    </source>
</evidence>
<dbReference type="PROSITE" id="PS50017">
    <property type="entry name" value="DEATH_DOMAIN"/>
    <property type="match status" value="1"/>
</dbReference>
<dbReference type="Gene3D" id="6.10.250.1780">
    <property type="match status" value="1"/>
</dbReference>
<dbReference type="SUPFAM" id="SSF47986">
    <property type="entry name" value="DEATH domain"/>
    <property type="match status" value="1"/>
</dbReference>
<keyword evidence="8 13" id="KW-0472">Membrane</keyword>
<feature type="transmembrane region" description="Helical" evidence="13">
    <location>
        <begin position="186"/>
        <end position="206"/>
    </location>
</feature>
<feature type="non-terminal residue" evidence="16">
    <location>
        <position position="354"/>
    </location>
</feature>
<dbReference type="Gene3D" id="2.10.50.10">
    <property type="entry name" value="Tumor Necrosis Factor Receptor, subunit A, domain 2"/>
    <property type="match status" value="1"/>
</dbReference>
<evidence type="ECO:0000259" key="15">
    <source>
        <dbReference type="PROSITE" id="PS50050"/>
    </source>
</evidence>
<evidence type="ECO:0000256" key="10">
    <source>
        <dbReference type="ARBA" id="ARBA00023180"/>
    </source>
</evidence>
<gene>
    <name evidence="16" type="primary">Ngfr_0</name>
    <name evidence="16" type="ORF">CRYUND_R06038</name>
</gene>
<dbReference type="PANTHER" id="PTHR46605:SF1">
    <property type="entry name" value="DEATH DOMAIN-CONTAINING MEMBRANE PROTEIN NRADD"/>
    <property type="match status" value="1"/>
</dbReference>
<feature type="region of interest" description="Disordered" evidence="12">
    <location>
        <begin position="108"/>
        <end position="129"/>
    </location>
</feature>
<feature type="region of interest" description="Disordered" evidence="12">
    <location>
        <begin position="58"/>
        <end position="89"/>
    </location>
</feature>
<evidence type="ECO:0000313" key="16">
    <source>
        <dbReference type="EMBL" id="NWJ10576.1"/>
    </source>
</evidence>
<feature type="compositionally biased region" description="Polar residues" evidence="12">
    <location>
        <begin position="72"/>
        <end position="81"/>
    </location>
</feature>
<dbReference type="InterPro" id="IPR001368">
    <property type="entry name" value="TNFR/NGFR_Cys_rich_reg"/>
</dbReference>